<sequence length="108" mass="12115">MARSVDDINFREFGLLVCCMKDSPLDDRQTILIALLAEDNLSAIMMSLAHLGQCLVSNRPDLFNILKPQLLARTDIPDSYRQVVNDMVEGTSEADIMNFINSHHIAHS</sequence>
<evidence type="ECO:0000313" key="1">
    <source>
        <dbReference type="EMBL" id="QBK90411.1"/>
    </source>
</evidence>
<protein>
    <submittedName>
        <fullName evidence="1">Uncharacterized protein</fullName>
    </submittedName>
</protein>
<proteinExistence type="predicted"/>
<organism evidence="1">
    <name type="scientific">Pithovirus LCPAC103</name>
    <dbReference type="NCBI Taxonomy" id="2506588"/>
    <lineage>
        <taxon>Viruses</taxon>
        <taxon>Pithoviruses</taxon>
    </lineage>
</organism>
<gene>
    <name evidence="1" type="ORF">LCPAC103_00920</name>
</gene>
<reference evidence="1" key="1">
    <citation type="journal article" date="2019" name="MBio">
        <title>Virus Genomes from Deep Sea Sediments Expand the Ocean Megavirome and Support Independent Origins of Viral Gigantism.</title>
        <authorList>
            <person name="Backstrom D."/>
            <person name="Yutin N."/>
            <person name="Jorgensen S.L."/>
            <person name="Dharamshi J."/>
            <person name="Homa F."/>
            <person name="Zaremba-Niedwiedzka K."/>
            <person name="Spang A."/>
            <person name="Wolf Y.I."/>
            <person name="Koonin E.V."/>
            <person name="Ettema T.J."/>
        </authorList>
    </citation>
    <scope>NUCLEOTIDE SEQUENCE</scope>
</reference>
<name>A0A481Z6R7_9VIRU</name>
<accession>A0A481Z6R7</accession>
<dbReference type="EMBL" id="MK500482">
    <property type="protein sequence ID" value="QBK90411.1"/>
    <property type="molecule type" value="Genomic_DNA"/>
</dbReference>